<dbReference type="RefSeq" id="WP_112279314.1">
    <property type="nucleotide sequence ID" value="NZ_MASW01000001.1"/>
</dbReference>
<name>A0A2V4B7S4_9PSEU</name>
<protein>
    <submittedName>
        <fullName evidence="1">Uncharacterized protein</fullName>
    </submittedName>
</protein>
<comment type="caution">
    <text evidence="1">The sequence shown here is derived from an EMBL/GenBank/DDBJ whole genome shotgun (WGS) entry which is preliminary data.</text>
</comment>
<reference evidence="1 2" key="1">
    <citation type="submission" date="2016-07" db="EMBL/GenBank/DDBJ databases">
        <title>Draft genome sequence of Prauserella muralis DSM 45305, isolated from a mould-covered wall in an indoor environment.</title>
        <authorList>
            <person name="Ruckert C."/>
            <person name="Albersmeier A."/>
            <person name="Jiang C.-L."/>
            <person name="Jiang Y."/>
            <person name="Kalinowski J."/>
            <person name="Schneider O."/>
            <person name="Winkler A."/>
            <person name="Zotchev S.B."/>
        </authorList>
    </citation>
    <scope>NUCLEOTIDE SEQUENCE [LARGE SCALE GENOMIC DNA]</scope>
    <source>
        <strain evidence="1 2">DSM 45305</strain>
    </source>
</reference>
<proteinExistence type="predicted"/>
<dbReference type="AlphaFoldDB" id="A0A2V4B7S4"/>
<dbReference type="EMBL" id="MASW01000001">
    <property type="protein sequence ID" value="PXY31287.1"/>
    <property type="molecule type" value="Genomic_DNA"/>
</dbReference>
<evidence type="ECO:0000313" key="1">
    <source>
        <dbReference type="EMBL" id="PXY31287.1"/>
    </source>
</evidence>
<dbReference type="OrthoDB" id="3626740at2"/>
<sequence>MSDDATAAVRYKEIVGLARKAAEDLRAWELARAEELTSAIAAAEQEVAAATEREQVTAERATRWWRMAADNVSRLSWLDMGADPEPVSSARGDWLDRYAEDIRTAYHELTQAILRLGWRAR</sequence>
<organism evidence="1 2">
    <name type="scientific">Prauserella muralis</name>
    <dbReference type="NCBI Taxonomy" id="588067"/>
    <lineage>
        <taxon>Bacteria</taxon>
        <taxon>Bacillati</taxon>
        <taxon>Actinomycetota</taxon>
        <taxon>Actinomycetes</taxon>
        <taxon>Pseudonocardiales</taxon>
        <taxon>Pseudonocardiaceae</taxon>
        <taxon>Prauserella</taxon>
    </lineage>
</organism>
<gene>
    <name evidence="1" type="ORF">BAY60_02470</name>
</gene>
<evidence type="ECO:0000313" key="2">
    <source>
        <dbReference type="Proteomes" id="UP000249915"/>
    </source>
</evidence>
<dbReference type="Proteomes" id="UP000249915">
    <property type="component" value="Unassembled WGS sequence"/>
</dbReference>
<accession>A0A2V4B7S4</accession>
<keyword evidence="2" id="KW-1185">Reference proteome</keyword>